<gene>
    <name evidence="1" type="ORF">ACH61_03137</name>
</gene>
<reference evidence="1 2" key="1">
    <citation type="submission" date="2015-08" db="EMBL/GenBank/DDBJ databases">
        <title>Draft Genome Sequence of Rathayibacter sp. Strain VKM Ac-2596 Isolated from Leaf Gall Induced by Plant-Parasitic Nematodes.</title>
        <authorList>
            <person name="Vasilenko O.V."/>
            <person name="Starodumova I.P."/>
            <person name="Tarlachkov S.V."/>
            <person name="Dorofeeva L.V."/>
            <person name="Evtushenko L.I."/>
        </authorList>
    </citation>
    <scope>NUCLEOTIDE SEQUENCE [LARGE SCALE GENOMIC DNA]</scope>
    <source>
        <strain evidence="1 2">VKM Ac-2596</strain>
    </source>
</reference>
<dbReference type="PATRIC" id="fig|1671680.3.peg.3390"/>
<evidence type="ECO:0000313" key="1">
    <source>
        <dbReference type="EMBL" id="KZX19767.1"/>
    </source>
</evidence>
<dbReference type="Proteomes" id="UP000076717">
    <property type="component" value="Unassembled WGS sequence"/>
</dbReference>
<dbReference type="EMBL" id="LIIN01000214">
    <property type="protein sequence ID" value="KZX19767.1"/>
    <property type="molecule type" value="Genomic_DNA"/>
</dbReference>
<dbReference type="InterPro" id="IPR029058">
    <property type="entry name" value="AB_hydrolase_fold"/>
</dbReference>
<dbReference type="GO" id="GO:0016787">
    <property type="term" value="F:hydrolase activity"/>
    <property type="evidence" value="ECO:0007669"/>
    <property type="project" value="UniProtKB-KW"/>
</dbReference>
<organism evidence="1 2">
    <name type="scientific">Rathayibacter tanaceti</name>
    <dbReference type="NCBI Taxonomy" id="1671680"/>
    <lineage>
        <taxon>Bacteria</taxon>
        <taxon>Bacillati</taxon>
        <taxon>Actinomycetota</taxon>
        <taxon>Actinomycetes</taxon>
        <taxon>Micrococcales</taxon>
        <taxon>Microbacteriaceae</taxon>
        <taxon>Rathayibacter</taxon>
    </lineage>
</organism>
<dbReference type="AlphaFoldDB" id="A0A162IYV2"/>
<keyword evidence="2" id="KW-1185">Reference proteome</keyword>
<dbReference type="SUPFAM" id="SSF53474">
    <property type="entry name" value="alpha/beta-Hydrolases"/>
    <property type="match status" value="1"/>
</dbReference>
<comment type="caution">
    <text evidence="1">The sequence shown here is derived from an EMBL/GenBank/DDBJ whole genome shotgun (WGS) entry which is preliminary data.</text>
</comment>
<protein>
    <submittedName>
        <fullName evidence="1">Alpha/beta hydrolase family protein</fullName>
    </submittedName>
</protein>
<proteinExistence type="predicted"/>
<name>A0A162IYV2_9MICO</name>
<dbReference type="Gene3D" id="3.40.50.1820">
    <property type="entry name" value="alpha/beta hydrolase"/>
    <property type="match status" value="1"/>
</dbReference>
<keyword evidence="1" id="KW-0378">Hydrolase</keyword>
<sequence length="276" mass="28596">MPVSERLQFLLGLRGREAAVAPLPLAELLRPPLRRRPRMTLTAPTSPHTARHFDEPEGIAARGTLIVLGGRGETPAVYERFGTRIARDAYRVRALGDATAPGVREEALALLGDPEAVSPVVLVGSDAGASVALEIAATLPDAVDAVIVAGLPVRAEGGEGIAERTACPTHAGVLEREADAGARDAVLPPELLAVAASAVRAPLLALHGEADAISPAEEAVAVYRTAPRAEVHLLAGGRHDALNDATHRSAAATVVLFLERVKASAATAEIITRVDA</sequence>
<accession>A0A162IYV2</accession>
<evidence type="ECO:0000313" key="2">
    <source>
        <dbReference type="Proteomes" id="UP000076717"/>
    </source>
</evidence>